<evidence type="ECO:0000313" key="5">
    <source>
        <dbReference type="Proteomes" id="UP001286313"/>
    </source>
</evidence>
<comment type="caution">
    <text evidence="4">The sequence shown here is derived from an EMBL/GenBank/DDBJ whole genome shotgun (WGS) entry which is preliminary data.</text>
</comment>
<dbReference type="Pfam" id="PF03221">
    <property type="entry name" value="HTH_Tnp_Tc5"/>
    <property type="match status" value="1"/>
</dbReference>
<dbReference type="GO" id="GO:0003677">
    <property type="term" value="F:DNA binding"/>
    <property type="evidence" value="ECO:0007669"/>
    <property type="project" value="UniProtKB-KW"/>
</dbReference>
<dbReference type="SUPFAM" id="SSF46689">
    <property type="entry name" value="Homeodomain-like"/>
    <property type="match status" value="1"/>
</dbReference>
<dbReference type="Gene3D" id="1.10.10.60">
    <property type="entry name" value="Homeodomain-like"/>
    <property type="match status" value="1"/>
</dbReference>
<accession>A0AAE1FXG4</accession>
<dbReference type="InterPro" id="IPR009057">
    <property type="entry name" value="Homeodomain-like_sf"/>
</dbReference>
<evidence type="ECO:0000313" key="4">
    <source>
        <dbReference type="EMBL" id="KAK3882462.1"/>
    </source>
</evidence>
<sequence length="163" mass="18826">MERYLNAWISKKEREGVPENKKQIMEMAKEFYLTICDKEKVQPSGFQASTGWLYRFIDRKEIRNVNLTGEAASANSVAADNFPQILKDTIEEGSYDPECIYNMDECGLQYKMMPTSTFISRASPCLLDEDFKWVNELCNNTGVVDYHVRSRCKVALQEERVAI</sequence>
<dbReference type="InterPro" id="IPR006600">
    <property type="entry name" value="HTH_CenpB_DNA-bd_dom"/>
</dbReference>
<organism evidence="4 5">
    <name type="scientific">Petrolisthes cinctipes</name>
    <name type="common">Flat porcelain crab</name>
    <dbReference type="NCBI Taxonomy" id="88211"/>
    <lineage>
        <taxon>Eukaryota</taxon>
        <taxon>Metazoa</taxon>
        <taxon>Ecdysozoa</taxon>
        <taxon>Arthropoda</taxon>
        <taxon>Crustacea</taxon>
        <taxon>Multicrustacea</taxon>
        <taxon>Malacostraca</taxon>
        <taxon>Eumalacostraca</taxon>
        <taxon>Eucarida</taxon>
        <taxon>Decapoda</taxon>
        <taxon>Pleocyemata</taxon>
        <taxon>Anomura</taxon>
        <taxon>Galatheoidea</taxon>
        <taxon>Porcellanidae</taxon>
        <taxon>Petrolisthes</taxon>
    </lineage>
</organism>
<proteinExistence type="predicted"/>
<dbReference type="PANTHER" id="PTHR19303:SF26">
    <property type="entry name" value="TIGGER TRANSPOSABLE ELEMENT-DERIVED PROTEIN 1"/>
    <property type="match status" value="1"/>
</dbReference>
<dbReference type="AlphaFoldDB" id="A0AAE1FXG4"/>
<comment type="subcellular location">
    <subcellularLocation>
        <location evidence="1">Nucleus</location>
    </subcellularLocation>
</comment>
<dbReference type="GO" id="GO:0005634">
    <property type="term" value="C:nucleus"/>
    <property type="evidence" value="ECO:0007669"/>
    <property type="project" value="UniProtKB-SubCell"/>
</dbReference>
<keyword evidence="5" id="KW-1185">Reference proteome</keyword>
<gene>
    <name evidence="4" type="ORF">Pcinc_013169</name>
</gene>
<dbReference type="Proteomes" id="UP001286313">
    <property type="component" value="Unassembled WGS sequence"/>
</dbReference>
<reference evidence="4" key="1">
    <citation type="submission" date="2023-10" db="EMBL/GenBank/DDBJ databases">
        <title>Genome assemblies of two species of porcelain crab, Petrolisthes cinctipes and Petrolisthes manimaculis (Anomura: Porcellanidae).</title>
        <authorList>
            <person name="Angst P."/>
        </authorList>
    </citation>
    <scope>NUCLEOTIDE SEQUENCE</scope>
    <source>
        <strain evidence="4">PB745_01</strain>
        <tissue evidence="4">Gill</tissue>
    </source>
</reference>
<dbReference type="EMBL" id="JAWQEG010001094">
    <property type="protein sequence ID" value="KAK3882462.1"/>
    <property type="molecule type" value="Genomic_DNA"/>
</dbReference>
<name>A0AAE1FXG4_PETCI</name>
<protein>
    <recommendedName>
        <fullName evidence="3">HTH CENPB-type domain-containing protein</fullName>
    </recommendedName>
</protein>
<evidence type="ECO:0000256" key="1">
    <source>
        <dbReference type="ARBA" id="ARBA00004123"/>
    </source>
</evidence>
<dbReference type="PROSITE" id="PS51253">
    <property type="entry name" value="HTH_CENPB"/>
    <property type="match status" value="1"/>
</dbReference>
<keyword evidence="2" id="KW-0238">DNA-binding</keyword>
<feature type="domain" description="HTH CENPB-type" evidence="3">
    <location>
        <begin position="1"/>
        <end position="66"/>
    </location>
</feature>
<evidence type="ECO:0000259" key="3">
    <source>
        <dbReference type="PROSITE" id="PS51253"/>
    </source>
</evidence>
<dbReference type="PANTHER" id="PTHR19303">
    <property type="entry name" value="TRANSPOSON"/>
    <property type="match status" value="1"/>
</dbReference>
<dbReference type="InterPro" id="IPR050863">
    <property type="entry name" value="CenT-Element_Derived"/>
</dbReference>
<evidence type="ECO:0000256" key="2">
    <source>
        <dbReference type="ARBA" id="ARBA00023125"/>
    </source>
</evidence>